<keyword evidence="3" id="KW-1185">Reference proteome</keyword>
<dbReference type="GO" id="GO:0010181">
    <property type="term" value="F:FMN binding"/>
    <property type="evidence" value="ECO:0007669"/>
    <property type="project" value="InterPro"/>
</dbReference>
<reference evidence="2 3" key="1">
    <citation type="submission" date="2019-04" db="EMBL/GenBank/DDBJ databases">
        <title>Isachenkonia alkalipeptolytica gen. nov. sp. nov. a new anaerobic, alkiliphilic organothrophic bacterium capable to reduce synthesized ferrihydrite isolated from a soda lake.</title>
        <authorList>
            <person name="Toshchakov S.V."/>
            <person name="Zavarzina D.G."/>
            <person name="Zhilina T.N."/>
            <person name="Kostrikina N.A."/>
            <person name="Kublanov I.V."/>
        </authorList>
    </citation>
    <scope>NUCLEOTIDE SEQUENCE [LARGE SCALE GENOMIC DNA]</scope>
    <source>
        <strain evidence="2 3">Z-1701</strain>
    </source>
</reference>
<feature type="domain" description="FMN-binding" evidence="1">
    <location>
        <begin position="58"/>
        <end position="129"/>
    </location>
</feature>
<evidence type="ECO:0000259" key="1">
    <source>
        <dbReference type="SMART" id="SM00900"/>
    </source>
</evidence>
<evidence type="ECO:0000313" key="2">
    <source>
        <dbReference type="EMBL" id="NBG88000.1"/>
    </source>
</evidence>
<dbReference type="AlphaFoldDB" id="A0AA43XJG3"/>
<sequence>MKKGILVTSTILVLLIVLRPFVLDYLDLLNYNREIENLQIQNPEISAFEDGEYEGRHQVHEIEAQVEVRILSGEIVGIDLHHEHERGYNAEEITRRVVEEQSLEVDMVTGATHSSKVILKAIERALCETEEVYCEEP</sequence>
<dbReference type="Proteomes" id="UP000449710">
    <property type="component" value="Unassembled WGS sequence"/>
</dbReference>
<dbReference type="Gene3D" id="3.90.1010.20">
    <property type="match status" value="1"/>
</dbReference>
<dbReference type="EMBL" id="SUMG01000005">
    <property type="protein sequence ID" value="NBG88000.1"/>
    <property type="molecule type" value="Genomic_DNA"/>
</dbReference>
<dbReference type="SMART" id="SM00900">
    <property type="entry name" value="FMN_bind"/>
    <property type="match status" value="1"/>
</dbReference>
<dbReference type="GO" id="GO:0016020">
    <property type="term" value="C:membrane"/>
    <property type="evidence" value="ECO:0007669"/>
    <property type="project" value="InterPro"/>
</dbReference>
<evidence type="ECO:0000313" key="3">
    <source>
        <dbReference type="Proteomes" id="UP000449710"/>
    </source>
</evidence>
<dbReference type="RefSeq" id="WP_160720067.1">
    <property type="nucleotide sequence ID" value="NZ_SUMG01000005.1"/>
</dbReference>
<accession>A0AA43XJG3</accession>
<name>A0AA43XJG3_9CLOT</name>
<dbReference type="Pfam" id="PF04205">
    <property type="entry name" value="FMN_bind"/>
    <property type="match status" value="1"/>
</dbReference>
<dbReference type="InterPro" id="IPR007329">
    <property type="entry name" value="FMN-bd"/>
</dbReference>
<proteinExistence type="predicted"/>
<organism evidence="2 3">
    <name type="scientific">Isachenkonia alkalipeptolytica</name>
    <dbReference type="NCBI Taxonomy" id="2565777"/>
    <lineage>
        <taxon>Bacteria</taxon>
        <taxon>Bacillati</taxon>
        <taxon>Bacillota</taxon>
        <taxon>Clostridia</taxon>
        <taxon>Eubacteriales</taxon>
        <taxon>Clostridiaceae</taxon>
        <taxon>Isachenkonia</taxon>
    </lineage>
</organism>
<protein>
    <submittedName>
        <fullName evidence="2">FMN-binding protein</fullName>
    </submittedName>
</protein>
<comment type="caution">
    <text evidence="2">The sequence shown here is derived from an EMBL/GenBank/DDBJ whole genome shotgun (WGS) entry which is preliminary data.</text>
</comment>
<gene>
    <name evidence="2" type="ORF">ISALK_05750</name>
</gene>